<proteinExistence type="inferred from homology"/>
<evidence type="ECO:0000256" key="1">
    <source>
        <dbReference type="ARBA" id="ARBA00001922"/>
    </source>
</evidence>
<dbReference type="SUPFAM" id="SSF51703">
    <property type="entry name" value="Cobalamin (vitamin B12)-dependent enzymes"/>
    <property type="match status" value="1"/>
</dbReference>
<dbReference type="InterPro" id="IPR016176">
    <property type="entry name" value="Cbl-dep_enz_cat"/>
</dbReference>
<dbReference type="EC" id="5.4.99.2" evidence="3"/>
<dbReference type="Proteomes" id="UP000077096">
    <property type="component" value="Chromosome"/>
</dbReference>
<feature type="domain" description="Methylmalonyl-CoA mutase alpha/beta chain catalytic" evidence="8">
    <location>
        <begin position="32"/>
        <end position="547"/>
    </location>
</feature>
<evidence type="ECO:0000256" key="7">
    <source>
        <dbReference type="ARBA" id="ARBA00023285"/>
    </source>
</evidence>
<comment type="cofactor">
    <cofactor evidence="1">
        <name>adenosylcob(III)alamin</name>
        <dbReference type="ChEBI" id="CHEBI:18408"/>
    </cofactor>
</comment>
<reference evidence="10" key="2">
    <citation type="journal article" date="2020" name="mSystems">
        <title>Genome- and Community-Level Interaction Insights into Carbon Utilization and Element Cycling Functions of Hydrothermarchaeota in Hydrothermal Sediment.</title>
        <authorList>
            <person name="Zhou Z."/>
            <person name="Liu Y."/>
            <person name="Xu W."/>
            <person name="Pan J."/>
            <person name="Luo Z.H."/>
            <person name="Li M."/>
        </authorList>
    </citation>
    <scope>NUCLEOTIDE SEQUENCE [LARGE SCALE GENOMIC DNA]</scope>
    <source>
        <strain evidence="10">SpSt-604</strain>
    </source>
</reference>
<dbReference type="Gene3D" id="3.20.20.240">
    <property type="entry name" value="Methylmalonyl-CoA mutase"/>
    <property type="match status" value="1"/>
</dbReference>
<dbReference type="EMBL" id="CP011393">
    <property type="protein sequence ID" value="ANE41796.1"/>
    <property type="molecule type" value="Genomic_DNA"/>
</dbReference>
<evidence type="ECO:0000256" key="3">
    <source>
        <dbReference type="ARBA" id="ARBA00012398"/>
    </source>
</evidence>
<evidence type="ECO:0000313" key="10">
    <source>
        <dbReference type="EMBL" id="HGU42990.1"/>
    </source>
</evidence>
<keyword evidence="4" id="KW-0846">Cobalamin</keyword>
<keyword evidence="5" id="KW-0479">Metal-binding</keyword>
<dbReference type="AlphaFoldDB" id="A0A172T4B8"/>
<dbReference type="InterPro" id="IPR006098">
    <property type="entry name" value="MMCoA_mutase_a_cat"/>
</dbReference>
<evidence type="ECO:0000256" key="6">
    <source>
        <dbReference type="ARBA" id="ARBA00023235"/>
    </source>
</evidence>
<evidence type="ECO:0000256" key="5">
    <source>
        <dbReference type="ARBA" id="ARBA00022723"/>
    </source>
</evidence>
<keyword evidence="7" id="KW-0170">Cobalt</keyword>
<dbReference type="PATRIC" id="fig|93466.3.peg.1565"/>
<dbReference type="CDD" id="cd03680">
    <property type="entry name" value="MM_CoA_mutase_ICM_like"/>
    <property type="match status" value="1"/>
</dbReference>
<gene>
    <name evidence="10" type="ORF">ENT72_08855</name>
    <name evidence="9" type="ORF">JM64_07400</name>
</gene>
<dbReference type="KEGG" id="fng:JM64_07400"/>
<reference evidence="9 11" key="1">
    <citation type="submission" date="2014-08" db="EMBL/GenBank/DDBJ databases">
        <title>Fervidobacterium pennivorans DYC genome.</title>
        <authorList>
            <person name="Wushke S."/>
        </authorList>
    </citation>
    <scope>NUCLEOTIDE SEQUENCE [LARGE SCALE GENOMIC DNA]</scope>
    <source>
        <strain evidence="9 11">DYC</strain>
    </source>
</reference>
<dbReference type="PANTHER" id="PTHR48101">
    <property type="entry name" value="METHYLMALONYL-COA MUTASE, MITOCHONDRIAL-RELATED"/>
    <property type="match status" value="1"/>
</dbReference>
<dbReference type="Pfam" id="PF01642">
    <property type="entry name" value="MM_CoA_mutase"/>
    <property type="match status" value="1"/>
</dbReference>
<organism evidence="9 11">
    <name type="scientific">Fervidobacterium pennivorans</name>
    <dbReference type="NCBI Taxonomy" id="93466"/>
    <lineage>
        <taxon>Bacteria</taxon>
        <taxon>Thermotogati</taxon>
        <taxon>Thermotogota</taxon>
        <taxon>Thermotogae</taxon>
        <taxon>Thermotogales</taxon>
        <taxon>Fervidobacteriaceae</taxon>
        <taxon>Fervidobacterium</taxon>
    </lineage>
</organism>
<keyword evidence="6" id="KW-0413">Isomerase</keyword>
<protein>
    <recommendedName>
        <fullName evidence="3">methylmalonyl-CoA mutase</fullName>
        <ecNumber evidence="3">5.4.99.2</ecNumber>
    </recommendedName>
</protein>
<sequence length="554" mass="62410">MDERYQKAKAKYEEVVAKSIAKVPERKSPFMSTSGYEIKRVYTPEDIQDLDYVEDLGFPGDYPYTRGVQPTMYRARFWTMRQYAGFGTAEESNKRYKYLLQQGQTGLSVAFDLPTQIGYDSDDPMAEGEVGRVGVAIDSLEDMEILFDGIPLDQVSTSMTINSTAMILLAMYIAVAEKQGVSQDKLSGTIQNDILKEYIARGTYIYPPEPSMRLITDIFEYCSKYMPKWNPISISGYHIREAGSTAVQEVAFTLADGIAYVEAAIKKGLDPNVFGKRLSFFFAAHNNFLEEIAKFRAARRLWAKIMKNRFGVTDPEAMKLRFHTQTGGSTLTAQQPLNNIIRVTIQALAAVLGGTQSLHTNSYDEALGLPTEESARIALRTQQIIAYESGVADTIDPLGGSYVVEAMTNEIEKRAMEYIEKIDQMGGMVKAIESGYVQKEIHESAYKHQLAVEKGEEIIVGVNKFQIEEDLKQTQILKVDPELEKKQKERLKKLKERRDNEKVKKLLNKIKEVAATDENLFPYVLEAVKAYATVGEISNALREVFGEYTETVII</sequence>
<name>A0A172T4B8_FERPE</name>
<dbReference type="GO" id="GO:0031419">
    <property type="term" value="F:cobalamin binding"/>
    <property type="evidence" value="ECO:0007669"/>
    <property type="project" value="UniProtKB-KW"/>
</dbReference>
<dbReference type="FunFam" id="3.20.20.240:FF:000001">
    <property type="entry name" value="Probable methylmalonyl-coa mutase"/>
    <property type="match status" value="1"/>
</dbReference>
<dbReference type="NCBIfam" id="TIGR00641">
    <property type="entry name" value="acid_CoA_mut_N"/>
    <property type="match status" value="1"/>
</dbReference>
<evidence type="ECO:0000256" key="2">
    <source>
        <dbReference type="ARBA" id="ARBA00008465"/>
    </source>
</evidence>
<comment type="similarity">
    <text evidence="2">Belongs to the methylmalonyl-CoA mutase family.</text>
</comment>
<dbReference type="PANTHER" id="PTHR48101:SF1">
    <property type="entry name" value="METHYLMALONYL-COA MUTASE, LARGE SUBUNIT"/>
    <property type="match status" value="1"/>
</dbReference>
<evidence type="ECO:0000259" key="8">
    <source>
        <dbReference type="Pfam" id="PF01642"/>
    </source>
</evidence>
<dbReference type="EMBL" id="DSZT01000286">
    <property type="protein sequence ID" value="HGU42990.1"/>
    <property type="molecule type" value="Genomic_DNA"/>
</dbReference>
<evidence type="ECO:0000313" key="9">
    <source>
        <dbReference type="EMBL" id="ANE41796.1"/>
    </source>
</evidence>
<dbReference type="InterPro" id="IPR006099">
    <property type="entry name" value="MeMalonylCoA_mutase_a/b_cat"/>
</dbReference>
<accession>A0A172T4B8</accession>
<dbReference type="GO" id="GO:0004494">
    <property type="term" value="F:methylmalonyl-CoA mutase activity"/>
    <property type="evidence" value="ECO:0007669"/>
    <property type="project" value="UniProtKB-EC"/>
</dbReference>
<evidence type="ECO:0000313" key="11">
    <source>
        <dbReference type="Proteomes" id="UP000077096"/>
    </source>
</evidence>
<dbReference type="OrthoDB" id="9762378at2"/>
<dbReference type="GO" id="GO:0046872">
    <property type="term" value="F:metal ion binding"/>
    <property type="evidence" value="ECO:0007669"/>
    <property type="project" value="UniProtKB-KW"/>
</dbReference>
<evidence type="ECO:0000256" key="4">
    <source>
        <dbReference type="ARBA" id="ARBA00022628"/>
    </source>
</evidence>